<feature type="binding site" evidence="4">
    <location>
        <begin position="258"/>
        <end position="265"/>
    </location>
    <ligand>
        <name>FAD</name>
        <dbReference type="ChEBI" id="CHEBI:57692"/>
    </ligand>
</feature>
<feature type="site" description="Electron transfer via tryptophanyl radical" evidence="5">
    <location>
        <position position="289"/>
    </location>
</feature>
<dbReference type="GeneID" id="24820185"/>
<evidence type="ECO:0000313" key="9">
    <source>
        <dbReference type="Proteomes" id="UP000032408"/>
    </source>
</evidence>
<keyword evidence="2 4" id="KW-0274">FAD</keyword>
<evidence type="ECO:0000256" key="6">
    <source>
        <dbReference type="RuleBase" id="RU004182"/>
    </source>
</evidence>
<dbReference type="GO" id="GO:0071949">
    <property type="term" value="F:FAD binding"/>
    <property type="evidence" value="ECO:0007669"/>
    <property type="project" value="TreeGrafter"/>
</dbReference>
<feature type="site" description="Electron transfer via tryptophanyl radical" evidence="5">
    <location>
        <position position="365"/>
    </location>
</feature>
<keyword evidence="8" id="KW-0456">Lyase</keyword>
<dbReference type="PRINTS" id="PR00147">
    <property type="entry name" value="DNAPHOTLYASE"/>
</dbReference>
<dbReference type="GO" id="GO:0006139">
    <property type="term" value="P:nucleobase-containing compound metabolic process"/>
    <property type="evidence" value="ECO:0007669"/>
    <property type="project" value="UniProtKB-ARBA"/>
</dbReference>
<dbReference type="RefSeq" id="WP_048115993.1">
    <property type="nucleotide sequence ID" value="NZ_CP011070.1"/>
</dbReference>
<protein>
    <submittedName>
        <fullName evidence="8">Deoxyribodipyrimidine photolyase</fullName>
        <ecNumber evidence="8">4.1.99.3</ecNumber>
    </submittedName>
</protein>
<dbReference type="PANTHER" id="PTHR11455">
    <property type="entry name" value="CRYPTOCHROME"/>
    <property type="match status" value="1"/>
</dbReference>
<dbReference type="PROSITE" id="PS51645">
    <property type="entry name" value="PHR_CRY_ALPHA_BETA"/>
    <property type="match status" value="1"/>
</dbReference>
<dbReference type="Gene3D" id="1.10.579.10">
    <property type="entry name" value="DNA Cyclobutane Dipyrimidine Photolyase, subunit A, domain 3"/>
    <property type="match status" value="1"/>
</dbReference>
<keyword evidence="3 6" id="KW-0157">Chromophore</keyword>
<sequence>MYEKSLFIFRRDLRLNDNTGLIKSLANSKNVIPCFIYDDNLLKNSTISEFRWNFLNESLFDLDLELKKKKSTLHQFRGDSSLIVDEIIQKFNVDAIFTNTDFSEYSKSRDSKINEICKKNKIDFHLSLDYLLHNPYDIKTNDEKPYMIYSHFYKKARQLAVRLPSKNSKNNYSNAKISKVKIKMPEIKNPIIPGGRNEGLKILKNLEKFIDYDKFRDFPSLCHTTTLSAHNKFGTLSIREIYHAIEQKLGLDHVLMGEIYWREFFNHILFNFPWSQTKSFRKKFQKIKWTKSKENFSAWCDGETGFPIVDAGMRQLNQTGFMHNRVRMIVASFLTKDLHIDWRLGERYFAKKLVDYDPAVNVGNWQWTASTGCDSVPYFRIFNPWLQQEKFDCDCLYIKKWVTELNKLSPKIIHNLWKCFPEDLNYVRPIVNHKIESEKTKLIFKSQK</sequence>
<proteinExistence type="inferred from homology"/>
<dbReference type="Proteomes" id="UP000032408">
    <property type="component" value="Chromosome"/>
</dbReference>
<dbReference type="InterPro" id="IPR018394">
    <property type="entry name" value="DNA_photolyase_1_CS_C"/>
</dbReference>
<dbReference type="PROSITE" id="PS00394">
    <property type="entry name" value="DNA_PHOTOLYASES_1_1"/>
    <property type="match status" value="1"/>
</dbReference>
<dbReference type="Pfam" id="PF03441">
    <property type="entry name" value="FAD_binding_7"/>
    <property type="match status" value="1"/>
</dbReference>
<evidence type="ECO:0000313" key="8">
    <source>
        <dbReference type="EMBL" id="AJW70659.1"/>
    </source>
</evidence>
<feature type="binding site" evidence="4">
    <location>
        <begin position="224"/>
        <end position="228"/>
    </location>
    <ligand>
        <name>FAD</name>
        <dbReference type="ChEBI" id="CHEBI:57692"/>
    </ligand>
</feature>
<dbReference type="EMBL" id="CP011070">
    <property type="protein sequence ID" value="AJW70659.1"/>
    <property type="molecule type" value="Genomic_DNA"/>
</dbReference>
<dbReference type="InterPro" id="IPR036134">
    <property type="entry name" value="Crypto/Photolyase_FAD-like_sf"/>
</dbReference>
<dbReference type="KEGG" id="nin:NADRNF5_0966"/>
<dbReference type="STRING" id="1580092.NADRNF5_0966"/>
<keyword evidence="1 4" id="KW-0285">Flavoprotein</keyword>
<dbReference type="EC" id="4.1.99.3" evidence="8"/>
<comment type="cofactor">
    <cofactor evidence="4">
        <name>FAD</name>
        <dbReference type="ChEBI" id="CHEBI:57692"/>
    </cofactor>
    <text evidence="4">Binds 1 FAD per subunit.</text>
</comment>
<dbReference type="Gene3D" id="3.40.50.620">
    <property type="entry name" value="HUPs"/>
    <property type="match status" value="1"/>
</dbReference>
<comment type="similarity">
    <text evidence="6">Belongs to the DNA photolyase family.</text>
</comment>
<dbReference type="SUPFAM" id="SSF52425">
    <property type="entry name" value="Cryptochrome/photolyase, N-terminal domain"/>
    <property type="match status" value="1"/>
</dbReference>
<dbReference type="InterPro" id="IPR014729">
    <property type="entry name" value="Rossmann-like_a/b/a_fold"/>
</dbReference>
<dbReference type="GO" id="GO:0003677">
    <property type="term" value="F:DNA binding"/>
    <property type="evidence" value="ECO:0007669"/>
    <property type="project" value="TreeGrafter"/>
</dbReference>
<dbReference type="InterPro" id="IPR005101">
    <property type="entry name" value="Cryptochr/Photolyase_FAD-bd"/>
</dbReference>
<dbReference type="Gene3D" id="1.25.40.80">
    <property type="match status" value="1"/>
</dbReference>
<feature type="binding site" evidence="4">
    <location>
        <position position="212"/>
    </location>
    <ligand>
        <name>FAD</name>
        <dbReference type="ChEBI" id="CHEBI:57692"/>
    </ligand>
</feature>
<evidence type="ECO:0000256" key="1">
    <source>
        <dbReference type="ARBA" id="ARBA00022630"/>
    </source>
</evidence>
<gene>
    <name evidence="8" type="primary">phr</name>
    <name evidence="8" type="ORF">NADRNF5_0966</name>
</gene>
<feature type="binding site" evidence="4">
    <location>
        <begin position="355"/>
        <end position="357"/>
    </location>
    <ligand>
        <name>FAD</name>
        <dbReference type="ChEBI" id="CHEBI:57692"/>
    </ligand>
</feature>
<dbReference type="HOGENOM" id="CLU_010348_2_2_2"/>
<accession>A0A0D5C1I6</accession>
<dbReference type="OrthoDB" id="11721at2157"/>
<feature type="domain" description="Photolyase/cryptochrome alpha/beta" evidence="7">
    <location>
        <begin position="3"/>
        <end position="132"/>
    </location>
</feature>
<name>A0A0D5C1I6_9ARCH</name>
<evidence type="ECO:0000256" key="3">
    <source>
        <dbReference type="ARBA" id="ARBA00022991"/>
    </source>
</evidence>
<dbReference type="InterPro" id="IPR006050">
    <property type="entry name" value="DNA_photolyase_N"/>
</dbReference>
<keyword evidence="9" id="KW-1185">Reference proteome</keyword>
<evidence type="ECO:0000256" key="5">
    <source>
        <dbReference type="PIRSR" id="PIRSR602081-2"/>
    </source>
</evidence>
<dbReference type="PROSITE" id="PS00691">
    <property type="entry name" value="DNA_PHOTOLYASES_1_2"/>
    <property type="match status" value="1"/>
</dbReference>
<dbReference type="GO" id="GO:0003904">
    <property type="term" value="F:deoxyribodipyrimidine photo-lyase activity"/>
    <property type="evidence" value="ECO:0007669"/>
    <property type="project" value="UniProtKB-EC"/>
</dbReference>
<organism evidence="8 9">
    <name type="scientific">Nitrosopumilus adriaticus</name>
    <dbReference type="NCBI Taxonomy" id="1580092"/>
    <lineage>
        <taxon>Archaea</taxon>
        <taxon>Nitrososphaerota</taxon>
        <taxon>Nitrososphaeria</taxon>
        <taxon>Nitrosopumilales</taxon>
        <taxon>Nitrosopumilaceae</taxon>
        <taxon>Nitrosopumilus</taxon>
    </lineage>
</organism>
<reference evidence="9" key="1">
    <citation type="submission" date="2015-03" db="EMBL/GenBank/DDBJ databases">
        <title>Characterization of two novel Thaumarchaeota isolated from the Northern Adriatic Sea.</title>
        <authorList>
            <person name="Bayer B."/>
            <person name="Vojvoda J."/>
            <person name="Offre P."/>
            <person name="Srivastava A."/>
            <person name="Elisabeth N."/>
            <person name="Garcia J.A.L."/>
            <person name="Schleper C."/>
            <person name="Herndl G.J."/>
        </authorList>
    </citation>
    <scope>NUCLEOTIDE SEQUENCE [LARGE SCALE GENOMIC DNA]</scope>
    <source>
        <strain evidence="9">NF5</strain>
    </source>
</reference>
<evidence type="ECO:0000256" key="2">
    <source>
        <dbReference type="ARBA" id="ARBA00022827"/>
    </source>
</evidence>
<feature type="site" description="Electron transfer via tryptophanyl radical" evidence="5">
    <location>
        <position position="342"/>
    </location>
</feature>
<dbReference type="PANTHER" id="PTHR11455:SF9">
    <property type="entry name" value="CRYPTOCHROME CIRCADIAN CLOCK 5 ISOFORM X1"/>
    <property type="match status" value="1"/>
</dbReference>
<dbReference type="GO" id="GO:0006950">
    <property type="term" value="P:response to stress"/>
    <property type="evidence" value="ECO:0007669"/>
    <property type="project" value="UniProtKB-ARBA"/>
</dbReference>
<dbReference type="InterPro" id="IPR036155">
    <property type="entry name" value="Crypto/Photolyase_N_sf"/>
</dbReference>
<evidence type="ECO:0000256" key="4">
    <source>
        <dbReference type="PIRSR" id="PIRSR602081-1"/>
    </source>
</evidence>
<dbReference type="AlphaFoldDB" id="A0A0D5C1I6"/>
<dbReference type="Pfam" id="PF00875">
    <property type="entry name" value="DNA_photolyase"/>
    <property type="match status" value="1"/>
</dbReference>
<dbReference type="InterPro" id="IPR002081">
    <property type="entry name" value="Cryptochrome/DNA_photolyase_1"/>
</dbReference>
<reference evidence="8 9" key="2">
    <citation type="journal article" date="2016" name="ISME J.">
        <title>Physiological and genomic characterization of two novel marine thaumarchaeal strains indicates niche differentiation.</title>
        <authorList>
            <person name="Bayer B."/>
            <person name="Vojvoda J."/>
            <person name="Offre P."/>
            <person name="Alves R.J."/>
            <person name="Elisabeth N.H."/>
            <person name="Garcia J.A."/>
            <person name="Volland J.M."/>
            <person name="Srivastava A."/>
            <person name="Schleper C."/>
            <person name="Herndl G.J."/>
        </authorList>
    </citation>
    <scope>NUCLEOTIDE SEQUENCE [LARGE SCALE GENOMIC DNA]</scope>
    <source>
        <strain evidence="8 9">NF5</strain>
    </source>
</reference>
<evidence type="ECO:0000259" key="7">
    <source>
        <dbReference type="PROSITE" id="PS51645"/>
    </source>
</evidence>
<dbReference type="SUPFAM" id="SSF48173">
    <property type="entry name" value="Cryptochrome/photolyase FAD-binding domain"/>
    <property type="match status" value="1"/>
</dbReference>